<evidence type="ECO:0000256" key="1">
    <source>
        <dbReference type="ARBA" id="ARBA00004496"/>
    </source>
</evidence>
<proteinExistence type="predicted"/>
<reference evidence="6 7" key="1">
    <citation type="submission" date="2016-08" db="EMBL/GenBank/DDBJ databases">
        <title>Draft genome sequence of allopolyploid Zygosaccharomyces rouxii.</title>
        <authorList>
            <person name="Watanabe J."/>
            <person name="Uehara K."/>
            <person name="Mogi Y."/>
            <person name="Tsukioka Y."/>
        </authorList>
    </citation>
    <scope>NUCLEOTIDE SEQUENCE [LARGE SCALE GENOMIC DNA]</scope>
    <source>
        <strain evidence="6 7">NBRC 110957</strain>
    </source>
</reference>
<comment type="subcellular location">
    <subcellularLocation>
        <location evidence="1">Cytoplasm</location>
    </subcellularLocation>
</comment>
<evidence type="ECO:0000256" key="2">
    <source>
        <dbReference type="ARBA" id="ARBA00022490"/>
    </source>
</evidence>
<organism evidence="6 7">
    <name type="scientific">Zygosaccharomyces rouxii</name>
    <dbReference type="NCBI Taxonomy" id="4956"/>
    <lineage>
        <taxon>Eukaryota</taxon>
        <taxon>Fungi</taxon>
        <taxon>Dikarya</taxon>
        <taxon>Ascomycota</taxon>
        <taxon>Saccharomycotina</taxon>
        <taxon>Saccharomycetes</taxon>
        <taxon>Saccharomycetales</taxon>
        <taxon>Saccharomycetaceae</taxon>
        <taxon>Zygosaccharomyces</taxon>
    </lineage>
</organism>
<dbReference type="AlphaFoldDB" id="A0A1Q2ZTR0"/>
<dbReference type="GO" id="GO:0016787">
    <property type="term" value="F:hydrolase activity"/>
    <property type="evidence" value="ECO:0007669"/>
    <property type="project" value="UniProtKB-KW"/>
</dbReference>
<dbReference type="InterPro" id="IPR015033">
    <property type="entry name" value="HBS1-like_N"/>
</dbReference>
<evidence type="ECO:0000313" key="6">
    <source>
        <dbReference type="EMBL" id="GAV46916.1"/>
    </source>
</evidence>
<gene>
    <name evidence="6" type="ORF">ZYGR_0A05140</name>
</gene>
<dbReference type="OrthoDB" id="10404361at2759"/>
<feature type="domain" description="HBS1-like protein N-terminal" evidence="5">
    <location>
        <begin position="8"/>
        <end position="86"/>
    </location>
</feature>
<sequence>MVAYEDDDLMDYEEELPEFENEADLDEYLNDDEYELMNQLFPHVKKEMVDYQGWDNFALKKTIFETNFDPDESLKILKRSFKKKKSEE</sequence>
<accession>A0A1Q2ZTR0</accession>
<dbReference type="GO" id="GO:0005737">
    <property type="term" value="C:cytoplasm"/>
    <property type="evidence" value="ECO:0007669"/>
    <property type="project" value="UniProtKB-SubCell"/>
</dbReference>
<dbReference type="EMBL" id="BDGX01000001">
    <property type="protein sequence ID" value="GAV46916.1"/>
    <property type="molecule type" value="Genomic_DNA"/>
</dbReference>
<dbReference type="GO" id="GO:0006412">
    <property type="term" value="P:translation"/>
    <property type="evidence" value="ECO:0007669"/>
    <property type="project" value="UniProtKB-KW"/>
</dbReference>
<evidence type="ECO:0000313" key="7">
    <source>
        <dbReference type="Proteomes" id="UP000187013"/>
    </source>
</evidence>
<dbReference type="Proteomes" id="UP000187013">
    <property type="component" value="Unassembled WGS sequence"/>
</dbReference>
<evidence type="ECO:0000256" key="3">
    <source>
        <dbReference type="ARBA" id="ARBA00022801"/>
    </source>
</evidence>
<protein>
    <recommendedName>
        <fullName evidence="5">HBS1-like protein N-terminal domain-containing protein</fullName>
    </recommendedName>
</protein>
<comment type="caution">
    <text evidence="6">The sequence shown here is derived from an EMBL/GenBank/DDBJ whole genome shotgun (WGS) entry which is preliminary data.</text>
</comment>
<dbReference type="Pfam" id="PF08938">
    <property type="entry name" value="HBS1_N"/>
    <property type="match status" value="1"/>
</dbReference>
<evidence type="ECO:0000259" key="5">
    <source>
        <dbReference type="Pfam" id="PF08938"/>
    </source>
</evidence>
<keyword evidence="3" id="KW-0378">Hydrolase</keyword>
<evidence type="ECO:0000256" key="4">
    <source>
        <dbReference type="ARBA" id="ARBA00022917"/>
    </source>
</evidence>
<name>A0A1Q2ZTR0_ZYGRO</name>
<keyword evidence="2" id="KW-0963">Cytoplasm</keyword>
<keyword evidence="4" id="KW-0648">Protein biosynthesis</keyword>